<sequence>MMHEFRRAKRRKAPDTILVTDAMTERVIGRIGNVSETGMLLMASEPLVDDALYQLRFTLHDGGNGQVVDVGAHLLWMDRASAPAQAWAGFRFIAVSEAQSRRLRAWIEAPGSHYE</sequence>
<proteinExistence type="predicted"/>
<dbReference type="OrthoDB" id="5625505at2"/>
<dbReference type="EMBL" id="VTFT01000001">
    <property type="protein sequence ID" value="TYT25810.1"/>
    <property type="molecule type" value="Genomic_DNA"/>
</dbReference>
<evidence type="ECO:0000259" key="1">
    <source>
        <dbReference type="Pfam" id="PF07238"/>
    </source>
</evidence>
<gene>
    <name evidence="2" type="ORF">FZO89_05835</name>
</gene>
<dbReference type="GO" id="GO:0035438">
    <property type="term" value="F:cyclic-di-GMP binding"/>
    <property type="evidence" value="ECO:0007669"/>
    <property type="project" value="InterPro"/>
</dbReference>
<evidence type="ECO:0000313" key="3">
    <source>
        <dbReference type="Proteomes" id="UP000324973"/>
    </source>
</evidence>
<dbReference type="Gene3D" id="2.40.10.220">
    <property type="entry name" value="predicted glycosyltransferase like domains"/>
    <property type="match status" value="1"/>
</dbReference>
<accession>A0A5D4XSU4</accession>
<dbReference type="InterPro" id="IPR009875">
    <property type="entry name" value="PilZ_domain"/>
</dbReference>
<dbReference type="Pfam" id="PF07238">
    <property type="entry name" value="PilZ"/>
    <property type="match status" value="1"/>
</dbReference>
<dbReference type="RefSeq" id="WP_149102360.1">
    <property type="nucleotide sequence ID" value="NZ_VTFT01000001.1"/>
</dbReference>
<feature type="domain" description="PilZ" evidence="1">
    <location>
        <begin position="6"/>
        <end position="108"/>
    </location>
</feature>
<protein>
    <submittedName>
        <fullName evidence="2">PilZ domain-containing protein</fullName>
    </submittedName>
</protein>
<reference evidence="2 3" key="1">
    <citation type="submission" date="2019-08" db="EMBL/GenBank/DDBJ databases">
        <title>Luteimonas viscosus sp. nov., isolated from soil of a sunflower field.</title>
        <authorList>
            <person name="Jianli Z."/>
            <person name="Ying Z."/>
        </authorList>
    </citation>
    <scope>NUCLEOTIDE SEQUENCE [LARGE SCALE GENOMIC DNA]</scope>
    <source>
        <strain evidence="2 3">XBU10</strain>
    </source>
</reference>
<name>A0A5D4XSU4_9GAMM</name>
<comment type="caution">
    <text evidence="2">The sequence shown here is derived from an EMBL/GenBank/DDBJ whole genome shotgun (WGS) entry which is preliminary data.</text>
</comment>
<keyword evidence="3" id="KW-1185">Reference proteome</keyword>
<dbReference type="AlphaFoldDB" id="A0A5D4XSU4"/>
<evidence type="ECO:0000313" key="2">
    <source>
        <dbReference type="EMBL" id="TYT25810.1"/>
    </source>
</evidence>
<organism evidence="2 3">
    <name type="scientific">Luteimonas viscosa</name>
    <dbReference type="NCBI Taxonomy" id="1132694"/>
    <lineage>
        <taxon>Bacteria</taxon>
        <taxon>Pseudomonadati</taxon>
        <taxon>Pseudomonadota</taxon>
        <taxon>Gammaproteobacteria</taxon>
        <taxon>Lysobacterales</taxon>
        <taxon>Lysobacteraceae</taxon>
        <taxon>Luteimonas</taxon>
    </lineage>
</organism>
<dbReference type="Proteomes" id="UP000324973">
    <property type="component" value="Unassembled WGS sequence"/>
</dbReference>